<dbReference type="InParanoid" id="A0A0C3KSS3"/>
<evidence type="ECO:0000313" key="4">
    <source>
        <dbReference type="Proteomes" id="UP000054217"/>
    </source>
</evidence>
<accession>A0A0C3KSS3</accession>
<feature type="domain" description="CASTOR ACT" evidence="2">
    <location>
        <begin position="105"/>
        <end position="166"/>
    </location>
</feature>
<reference evidence="3 4" key="1">
    <citation type="submission" date="2014-04" db="EMBL/GenBank/DDBJ databases">
        <authorList>
            <consortium name="DOE Joint Genome Institute"/>
            <person name="Kuo A."/>
            <person name="Kohler A."/>
            <person name="Costa M.D."/>
            <person name="Nagy L.G."/>
            <person name="Floudas D."/>
            <person name="Copeland A."/>
            <person name="Barry K.W."/>
            <person name="Cichocki N."/>
            <person name="Veneault-Fourrey C."/>
            <person name="LaButti K."/>
            <person name="Lindquist E.A."/>
            <person name="Lipzen A."/>
            <person name="Lundell T."/>
            <person name="Morin E."/>
            <person name="Murat C."/>
            <person name="Sun H."/>
            <person name="Tunlid A."/>
            <person name="Henrissat B."/>
            <person name="Grigoriev I.V."/>
            <person name="Hibbett D.S."/>
            <person name="Martin F."/>
            <person name="Nordberg H.P."/>
            <person name="Cantor M.N."/>
            <person name="Hua S.X."/>
        </authorList>
    </citation>
    <scope>NUCLEOTIDE SEQUENCE [LARGE SCALE GENOMIC DNA]</scope>
    <source>
        <strain evidence="3 4">Marx 270</strain>
    </source>
</reference>
<dbReference type="GO" id="GO:0006520">
    <property type="term" value="P:amino acid metabolic process"/>
    <property type="evidence" value="ECO:0007669"/>
    <property type="project" value="UniProtKB-ARBA"/>
</dbReference>
<dbReference type="GO" id="GO:0046394">
    <property type="term" value="P:carboxylic acid biosynthetic process"/>
    <property type="evidence" value="ECO:0007669"/>
    <property type="project" value="UniProtKB-ARBA"/>
</dbReference>
<dbReference type="STRING" id="870435.A0A0C3KSS3"/>
<dbReference type="EMBL" id="KN831947">
    <property type="protein sequence ID" value="KIO12577.1"/>
    <property type="molecule type" value="Genomic_DNA"/>
</dbReference>
<dbReference type="InterPro" id="IPR027795">
    <property type="entry name" value="CASTOR_ACT_dom"/>
</dbReference>
<dbReference type="Gene3D" id="3.30.2130.10">
    <property type="entry name" value="VC0802-like"/>
    <property type="match status" value="1"/>
</dbReference>
<feature type="region of interest" description="Disordered" evidence="1">
    <location>
        <begin position="317"/>
        <end position="379"/>
    </location>
</feature>
<dbReference type="InterPro" id="IPR045865">
    <property type="entry name" value="ACT-like_dom_sf"/>
</dbReference>
<dbReference type="AlphaFoldDB" id="A0A0C3KSS3"/>
<dbReference type="PANTHER" id="PTHR31131">
    <property type="entry name" value="CHROMOSOME 1, WHOLE GENOME SHOTGUN SEQUENCE"/>
    <property type="match status" value="1"/>
</dbReference>
<feature type="compositionally biased region" description="Polar residues" evidence="1">
    <location>
        <begin position="324"/>
        <end position="335"/>
    </location>
</feature>
<keyword evidence="4" id="KW-1185">Reference proteome</keyword>
<name>A0A0C3KSS3_PISTI</name>
<feature type="region of interest" description="Disordered" evidence="1">
    <location>
        <begin position="231"/>
        <end position="258"/>
    </location>
</feature>
<protein>
    <recommendedName>
        <fullName evidence="2">CASTOR ACT domain-containing protein</fullName>
    </recommendedName>
</protein>
<proteinExistence type="predicted"/>
<feature type="compositionally biased region" description="Low complexity" evidence="1">
    <location>
        <begin position="336"/>
        <end position="347"/>
    </location>
</feature>
<evidence type="ECO:0000256" key="1">
    <source>
        <dbReference type="SAM" id="MobiDB-lite"/>
    </source>
</evidence>
<organism evidence="3 4">
    <name type="scientific">Pisolithus tinctorius Marx 270</name>
    <dbReference type="NCBI Taxonomy" id="870435"/>
    <lineage>
        <taxon>Eukaryota</taxon>
        <taxon>Fungi</taxon>
        <taxon>Dikarya</taxon>
        <taxon>Basidiomycota</taxon>
        <taxon>Agaricomycotina</taxon>
        <taxon>Agaricomycetes</taxon>
        <taxon>Agaricomycetidae</taxon>
        <taxon>Boletales</taxon>
        <taxon>Sclerodermatineae</taxon>
        <taxon>Pisolithaceae</taxon>
        <taxon>Pisolithus</taxon>
    </lineage>
</organism>
<dbReference type="SUPFAM" id="SSF55021">
    <property type="entry name" value="ACT-like"/>
    <property type="match status" value="1"/>
</dbReference>
<feature type="compositionally biased region" description="Polar residues" evidence="1">
    <location>
        <begin position="368"/>
        <end position="379"/>
    </location>
</feature>
<evidence type="ECO:0000259" key="2">
    <source>
        <dbReference type="Pfam" id="PF13840"/>
    </source>
</evidence>
<dbReference type="Pfam" id="PF13840">
    <property type="entry name" value="ACT_7"/>
    <property type="match status" value="1"/>
</dbReference>
<dbReference type="HOGENOM" id="CLU_026801_0_0_1"/>
<gene>
    <name evidence="3" type="ORF">M404DRAFT_19359</name>
</gene>
<dbReference type="InterPro" id="IPR051719">
    <property type="entry name" value="CASTOR_mTORC1"/>
</dbReference>
<evidence type="ECO:0000313" key="3">
    <source>
        <dbReference type="EMBL" id="KIO12577.1"/>
    </source>
</evidence>
<dbReference type="OrthoDB" id="58529at2759"/>
<dbReference type="PANTHER" id="PTHR31131:SF6">
    <property type="entry name" value="CASTOR ACT DOMAIN-CONTAINING PROTEIN"/>
    <property type="match status" value="1"/>
</dbReference>
<sequence length="527" mass="57274">MAQTPAPSNVTISLLPVSLSLVHIPRSRLPQLTHPILRQILQPNTTFFNVTCNEIELTLFAEHHNLADLDLIARQDRQLHRSRSGSGSSRKRALSDGDRVEITCENWNVLQIDSHSDQLDNSGARVHELSAPLAAAGISILYQSSYRSDFIFVKESRLHQVLSLLRAAGFDLYSSDAEPFPPITSPLASPPTPYEMLSHELGHEFSLESGAVLTRSVDTFVDALSASQKLNSAVEQQKQTTSPQPARSKSRSPSPTDVSILSTDLACVGLSDENMDNWALKIVKLVAFSDLIPLSSSSHLRHRGFSAYNGVVKIPSRKRPESAQIHTFSSRSRAGSHSTETTATSSSNEADDGYVSHSPIGNEPFLSSPASHSYPDLSQTIQSPSHALKRTSKCVTSPLSFSPVDPAPTRGLAPLSSKPSSPFAKQCFNTTRQPVTVPFFSFTRTSEGSSLTTDVSVLAALFPPSERHMLSCAGELEALGDSPSLPSGGDWEESEERIEGSTLKCLQIDLRRFGLGQCDRAARYIVS</sequence>
<dbReference type="Proteomes" id="UP000054217">
    <property type="component" value="Unassembled WGS sequence"/>
</dbReference>
<reference evidence="4" key="2">
    <citation type="submission" date="2015-01" db="EMBL/GenBank/DDBJ databases">
        <title>Evolutionary Origins and Diversification of the Mycorrhizal Mutualists.</title>
        <authorList>
            <consortium name="DOE Joint Genome Institute"/>
            <consortium name="Mycorrhizal Genomics Consortium"/>
            <person name="Kohler A."/>
            <person name="Kuo A."/>
            <person name="Nagy L.G."/>
            <person name="Floudas D."/>
            <person name="Copeland A."/>
            <person name="Barry K.W."/>
            <person name="Cichocki N."/>
            <person name="Veneault-Fourrey C."/>
            <person name="LaButti K."/>
            <person name="Lindquist E.A."/>
            <person name="Lipzen A."/>
            <person name="Lundell T."/>
            <person name="Morin E."/>
            <person name="Murat C."/>
            <person name="Riley R."/>
            <person name="Ohm R."/>
            <person name="Sun H."/>
            <person name="Tunlid A."/>
            <person name="Henrissat B."/>
            <person name="Grigoriev I.V."/>
            <person name="Hibbett D.S."/>
            <person name="Martin F."/>
        </authorList>
    </citation>
    <scope>NUCLEOTIDE SEQUENCE [LARGE SCALE GENOMIC DNA]</scope>
    <source>
        <strain evidence="4">Marx 270</strain>
    </source>
</reference>